<proteinExistence type="predicted"/>
<keyword evidence="1" id="KW-0732">Signal</keyword>
<evidence type="ECO:0000313" key="3">
    <source>
        <dbReference type="Proteomes" id="UP000831796"/>
    </source>
</evidence>
<dbReference type="KEGG" id="hcu:MUN79_02885"/>
<evidence type="ECO:0000256" key="1">
    <source>
        <dbReference type="SAM" id="SignalP"/>
    </source>
</evidence>
<sequence>MKTRTRTAWRSLLVLLSSLLFSATSWAQGSIPFTIANNSPSPTPTSTWPS</sequence>
<feature type="chain" id="PRO_5035827587" evidence="1">
    <location>
        <begin position="28"/>
        <end position="50"/>
    </location>
</feature>
<protein>
    <submittedName>
        <fullName evidence="2">Uncharacterized protein</fullName>
    </submittedName>
</protein>
<name>A0A8T9Q5Y3_9BACT</name>
<dbReference type="EMBL" id="CP095046">
    <property type="protein sequence ID" value="UOQ72947.1"/>
    <property type="molecule type" value="Genomic_DNA"/>
</dbReference>
<evidence type="ECO:0000313" key="2">
    <source>
        <dbReference type="EMBL" id="UOQ72947.1"/>
    </source>
</evidence>
<dbReference type="RefSeq" id="WP_244676305.1">
    <property type="nucleotide sequence ID" value="NZ_CP095046.1"/>
</dbReference>
<dbReference type="AlphaFoldDB" id="A0A8T9Q5Y3"/>
<keyword evidence="3" id="KW-1185">Reference proteome</keyword>
<dbReference type="Proteomes" id="UP000831796">
    <property type="component" value="Chromosome"/>
</dbReference>
<gene>
    <name evidence="2" type="ORF">MUN79_02885</name>
</gene>
<accession>A0A8T9Q5Y3</accession>
<feature type="signal peptide" evidence="1">
    <location>
        <begin position="1"/>
        <end position="27"/>
    </location>
</feature>
<organism evidence="2 3">
    <name type="scientific">Hymenobacter cellulosilyticus</name>
    <dbReference type="NCBI Taxonomy" id="2932248"/>
    <lineage>
        <taxon>Bacteria</taxon>
        <taxon>Pseudomonadati</taxon>
        <taxon>Bacteroidota</taxon>
        <taxon>Cytophagia</taxon>
        <taxon>Cytophagales</taxon>
        <taxon>Hymenobacteraceae</taxon>
        <taxon>Hymenobacter</taxon>
    </lineage>
</organism>
<reference evidence="2" key="1">
    <citation type="submission" date="2022-04" db="EMBL/GenBank/DDBJ databases">
        <title>Hymenobacter sp. isolated from the air.</title>
        <authorList>
            <person name="Won M."/>
            <person name="Lee C.-M."/>
            <person name="Woen H.-Y."/>
            <person name="Kwon S.-W."/>
        </authorList>
    </citation>
    <scope>NUCLEOTIDE SEQUENCE</scope>
    <source>
        <strain evidence="2">5116S-3</strain>
    </source>
</reference>